<keyword evidence="2" id="KW-1185">Reference proteome</keyword>
<dbReference type="EMBL" id="JAHZIK010002561">
    <property type="protein sequence ID" value="MBW7460929.1"/>
    <property type="molecule type" value="Genomic_DNA"/>
</dbReference>
<gene>
    <name evidence="1" type="ORF">K0U00_43430</name>
</gene>
<dbReference type="Proteomes" id="UP001519887">
    <property type="component" value="Unassembled WGS sequence"/>
</dbReference>
<evidence type="ECO:0000313" key="2">
    <source>
        <dbReference type="Proteomes" id="UP001519887"/>
    </source>
</evidence>
<proteinExistence type="predicted"/>
<evidence type="ECO:0008006" key="3">
    <source>
        <dbReference type="Google" id="ProtNLM"/>
    </source>
</evidence>
<name>A0ABS7CJ14_9BACL</name>
<feature type="non-terminal residue" evidence="1">
    <location>
        <position position="1"/>
    </location>
</feature>
<comment type="caution">
    <text evidence="1">The sequence shown here is derived from an EMBL/GenBank/DDBJ whole genome shotgun (WGS) entry which is preliminary data.</text>
</comment>
<evidence type="ECO:0000313" key="1">
    <source>
        <dbReference type="EMBL" id="MBW7460929.1"/>
    </source>
</evidence>
<organism evidence="1 2">
    <name type="scientific">Paenibacillus sepulcri</name>
    <dbReference type="NCBI Taxonomy" id="359917"/>
    <lineage>
        <taxon>Bacteria</taxon>
        <taxon>Bacillati</taxon>
        <taxon>Bacillota</taxon>
        <taxon>Bacilli</taxon>
        <taxon>Bacillales</taxon>
        <taxon>Paenibacillaceae</taxon>
        <taxon>Paenibacillus</taxon>
    </lineage>
</organism>
<reference evidence="1 2" key="1">
    <citation type="submission" date="2021-07" db="EMBL/GenBank/DDBJ databases">
        <title>Paenibacillus radiodurans sp. nov., isolated from the southeastern edge of Tengger Desert.</title>
        <authorList>
            <person name="Zhang G."/>
        </authorList>
    </citation>
    <scope>NUCLEOTIDE SEQUENCE [LARGE SCALE GENOMIC DNA]</scope>
    <source>
        <strain evidence="1 2">CCM 7311</strain>
    </source>
</reference>
<protein>
    <recommendedName>
        <fullName evidence="3">GNAT family N-acetyltransferase</fullName>
    </recommendedName>
</protein>
<accession>A0ABS7CJ14</accession>
<sequence>ASREEDLRRLAYESADWRVPQFTSSYASERDWYEHLRTPLSRGAVMENRELLSVRHFSDSCWGYVRAGVDGDTLVLMDYAAKETQADTLVYLLRWAAQASMRLGCTRIEAGRDIRRMSEMCRQLGWKAELVQDNQAAPLLGIR</sequence>